<sequence length="43" mass="4972">KKRSSMTTLKLKTFIYQLLQIPLVNAAQYTVIAAKRQLISNDY</sequence>
<organism evidence="1 3">
    <name type="scientific">Rotaria magnacalcarata</name>
    <dbReference type="NCBI Taxonomy" id="392030"/>
    <lineage>
        <taxon>Eukaryota</taxon>
        <taxon>Metazoa</taxon>
        <taxon>Spiralia</taxon>
        <taxon>Gnathifera</taxon>
        <taxon>Rotifera</taxon>
        <taxon>Eurotatoria</taxon>
        <taxon>Bdelloidea</taxon>
        <taxon>Philodinida</taxon>
        <taxon>Philodinidae</taxon>
        <taxon>Rotaria</taxon>
    </lineage>
</organism>
<dbReference type="Proteomes" id="UP000681720">
    <property type="component" value="Unassembled WGS sequence"/>
</dbReference>
<protein>
    <submittedName>
        <fullName evidence="1">Uncharacterized protein</fullName>
    </submittedName>
</protein>
<evidence type="ECO:0000313" key="1">
    <source>
        <dbReference type="EMBL" id="CAF1530447.1"/>
    </source>
</evidence>
<dbReference type="AlphaFoldDB" id="A0A815VD00"/>
<reference evidence="1" key="1">
    <citation type="submission" date="2021-02" db="EMBL/GenBank/DDBJ databases">
        <authorList>
            <person name="Nowell W R."/>
        </authorList>
    </citation>
    <scope>NUCLEOTIDE SEQUENCE</scope>
</reference>
<evidence type="ECO:0000313" key="3">
    <source>
        <dbReference type="Proteomes" id="UP000663834"/>
    </source>
</evidence>
<evidence type="ECO:0000313" key="2">
    <source>
        <dbReference type="EMBL" id="CAF5183092.1"/>
    </source>
</evidence>
<proteinExistence type="predicted"/>
<gene>
    <name evidence="2" type="ORF">GIL414_LOCUS70009</name>
    <name evidence="1" type="ORF">KQP761_LOCUS16258</name>
</gene>
<feature type="non-terminal residue" evidence="1">
    <location>
        <position position="1"/>
    </location>
</feature>
<dbReference type="Proteomes" id="UP000663834">
    <property type="component" value="Unassembled WGS sequence"/>
</dbReference>
<accession>A0A815VD00</accession>
<comment type="caution">
    <text evidence="1">The sequence shown here is derived from an EMBL/GenBank/DDBJ whole genome shotgun (WGS) entry which is preliminary data.</text>
</comment>
<name>A0A815VD00_9BILA</name>
<dbReference type="EMBL" id="CAJNOW010008171">
    <property type="protein sequence ID" value="CAF1530447.1"/>
    <property type="molecule type" value="Genomic_DNA"/>
</dbReference>
<dbReference type="EMBL" id="CAJOBJ010331315">
    <property type="protein sequence ID" value="CAF5183092.1"/>
    <property type="molecule type" value="Genomic_DNA"/>
</dbReference>